<organism evidence="1 2">
    <name type="scientific">Paraburkholderia phenoliruptrix</name>
    <dbReference type="NCBI Taxonomy" id="252970"/>
    <lineage>
        <taxon>Bacteria</taxon>
        <taxon>Pseudomonadati</taxon>
        <taxon>Pseudomonadota</taxon>
        <taxon>Betaproteobacteria</taxon>
        <taxon>Burkholderiales</taxon>
        <taxon>Burkholderiaceae</taxon>
        <taxon>Paraburkholderia</taxon>
    </lineage>
</organism>
<protein>
    <submittedName>
        <fullName evidence="1">Uncharacterized protein</fullName>
    </submittedName>
</protein>
<dbReference type="EMBL" id="CADILN010000004">
    <property type="protein sequence ID" value="CAB4049629.1"/>
    <property type="molecule type" value="Genomic_DNA"/>
</dbReference>
<name>A0A6J5K6G1_9BURK</name>
<accession>A0A6J5K6G1</accession>
<proteinExistence type="predicted"/>
<evidence type="ECO:0000313" key="1">
    <source>
        <dbReference type="EMBL" id="CAB4049629.1"/>
    </source>
</evidence>
<sequence length="227" mass="25649">MAAQTASIRRHKAIRRTIAIDLAGDRNRKFVHILARQSIALRSRKFGLTRNEIDPVLARSAGTGFGQFGTRSPHCADRCSLCERERSEWKLLLLAVRFRFVRHGLKDRTSDTICQHAVSQGCARIRVDRPRANCVDRICPVLEDCHLILPHAWCSRRVGLHLSGDDAKACMVALRCTQSLPSSLVLARGSIKCSEAAPRRARLCTFTFLFVHVIIVHERRYPSFPAR</sequence>
<dbReference type="Proteomes" id="UP000494102">
    <property type="component" value="Unassembled WGS sequence"/>
</dbReference>
<gene>
    <name evidence="1" type="ORF">LMG9964_03289</name>
</gene>
<evidence type="ECO:0000313" key="2">
    <source>
        <dbReference type="Proteomes" id="UP000494102"/>
    </source>
</evidence>
<dbReference type="AlphaFoldDB" id="A0A6J5K6G1"/>
<reference evidence="1 2" key="1">
    <citation type="submission" date="2020-04" db="EMBL/GenBank/DDBJ databases">
        <authorList>
            <person name="De Canck E."/>
        </authorList>
    </citation>
    <scope>NUCLEOTIDE SEQUENCE [LARGE SCALE GENOMIC DNA]</scope>
    <source>
        <strain evidence="1 2">LMG 9964</strain>
    </source>
</reference>